<protein>
    <submittedName>
        <fullName evidence="4">ABC transporter ATP-binding protein</fullName>
    </submittedName>
</protein>
<dbReference type="InterPro" id="IPR017871">
    <property type="entry name" value="ABC_transporter-like_CS"/>
</dbReference>
<dbReference type="CDD" id="cd03217">
    <property type="entry name" value="ABC_FeS_Assembly"/>
    <property type="match status" value="1"/>
</dbReference>
<dbReference type="RefSeq" id="WP_125673002.1">
    <property type="nucleotide sequence ID" value="NZ_RCOS01000176.1"/>
</dbReference>
<keyword evidence="2 4" id="KW-0067">ATP-binding</keyword>
<dbReference type="Gene3D" id="3.40.50.300">
    <property type="entry name" value="P-loop containing nucleotide triphosphate hydrolases"/>
    <property type="match status" value="1"/>
</dbReference>
<evidence type="ECO:0000313" key="5">
    <source>
        <dbReference type="EMBL" id="RZN63529.1"/>
    </source>
</evidence>
<dbReference type="PANTHER" id="PTHR43204:SF1">
    <property type="entry name" value="ABC TRANSPORTER I FAMILY MEMBER 6, CHLOROPLASTIC"/>
    <property type="match status" value="1"/>
</dbReference>
<dbReference type="InterPro" id="IPR003593">
    <property type="entry name" value="AAA+_ATPase"/>
</dbReference>
<gene>
    <name evidence="4" type="ORF">D6D85_16230</name>
    <name evidence="5" type="ORF">EF810_00745</name>
</gene>
<dbReference type="Proteomes" id="UP000277582">
    <property type="component" value="Unassembled WGS sequence"/>
</dbReference>
<dbReference type="Pfam" id="PF00005">
    <property type="entry name" value="ABC_tran"/>
    <property type="match status" value="1"/>
</dbReference>
<dbReference type="GO" id="GO:0016887">
    <property type="term" value="F:ATP hydrolysis activity"/>
    <property type="evidence" value="ECO:0007669"/>
    <property type="project" value="InterPro"/>
</dbReference>
<evidence type="ECO:0000313" key="4">
    <source>
        <dbReference type="EMBL" id="RSN71409.1"/>
    </source>
</evidence>
<evidence type="ECO:0000259" key="3">
    <source>
        <dbReference type="PROSITE" id="PS50893"/>
    </source>
</evidence>
<dbReference type="EMBL" id="RXII01000012">
    <property type="protein sequence ID" value="RZN63529.1"/>
    <property type="molecule type" value="Genomic_DNA"/>
</dbReference>
<evidence type="ECO:0000313" key="6">
    <source>
        <dbReference type="Proteomes" id="UP000277582"/>
    </source>
</evidence>
<dbReference type="OrthoDB" id="18492at2157"/>
<dbReference type="SMART" id="SM00382">
    <property type="entry name" value="AAA"/>
    <property type="match status" value="1"/>
</dbReference>
<comment type="caution">
    <text evidence="4">The sequence shown here is derived from an EMBL/GenBank/DDBJ whole genome shotgun (WGS) entry which is preliminary data.</text>
</comment>
<reference evidence="5 7" key="2">
    <citation type="journal article" date="2019" name="Nat. Microbiol.">
        <title>Wide diversity of methane and short-chain alkane metabolisms in uncultured archaea.</title>
        <authorList>
            <person name="Borrel G."/>
            <person name="Adam P.S."/>
            <person name="McKay L.J."/>
            <person name="Chen L.X."/>
            <person name="Sierra-Garcia I.N."/>
            <person name="Sieber C.M."/>
            <person name="Letourneur Q."/>
            <person name="Ghozlane A."/>
            <person name="Andersen G.L."/>
            <person name="Li W.J."/>
            <person name="Hallam S.J."/>
            <person name="Muyzer G."/>
            <person name="de Oliveira V.M."/>
            <person name="Inskeep W.P."/>
            <person name="Banfield J.F."/>
            <person name="Gribaldo S."/>
        </authorList>
    </citation>
    <scope>NUCLEOTIDE SEQUENCE [LARGE SCALE GENOMIC DNA]</scope>
    <source>
        <strain evidence="5">NM4</strain>
    </source>
</reference>
<organism evidence="4 6">
    <name type="scientific">Candidatus Methanodesulfokora washburnensis</name>
    <dbReference type="NCBI Taxonomy" id="2478471"/>
    <lineage>
        <taxon>Archaea</taxon>
        <taxon>Thermoproteota</taxon>
        <taxon>Candidatus Korarchaeia</taxon>
        <taxon>Candidatus Korarchaeia incertae sedis</taxon>
        <taxon>Candidatus Methanodesulfokora</taxon>
    </lineage>
</organism>
<evidence type="ECO:0000313" key="7">
    <source>
        <dbReference type="Proteomes" id="UP000316217"/>
    </source>
</evidence>
<evidence type="ECO:0000256" key="1">
    <source>
        <dbReference type="ARBA" id="ARBA00022741"/>
    </source>
</evidence>
<proteinExistence type="predicted"/>
<keyword evidence="6" id="KW-1185">Reference proteome</keyword>
<dbReference type="PANTHER" id="PTHR43204">
    <property type="entry name" value="ABC TRANSPORTER I FAMILY MEMBER 6, CHLOROPLASTIC"/>
    <property type="match status" value="1"/>
</dbReference>
<dbReference type="AlphaFoldDB" id="A0A429GC97"/>
<dbReference type="InterPro" id="IPR010230">
    <property type="entry name" value="FeS-cluster_ATPase_SufC"/>
</dbReference>
<dbReference type="SUPFAM" id="SSF52540">
    <property type="entry name" value="P-loop containing nucleoside triphosphate hydrolases"/>
    <property type="match status" value="1"/>
</dbReference>
<dbReference type="Proteomes" id="UP000316217">
    <property type="component" value="Unassembled WGS sequence"/>
</dbReference>
<dbReference type="GO" id="GO:0005524">
    <property type="term" value="F:ATP binding"/>
    <property type="evidence" value="ECO:0007669"/>
    <property type="project" value="UniProtKB-KW"/>
</dbReference>
<sequence>MLEIRDLTVEASGRTVLNGVNLTIKDGEKVLLLGPNGSGKSSLMQTIMGNPSYKVTSGSIIFNGIDITGMSPEERARMGIGIIFQIPPKIKGVKLLDLIQKVAGMKGIDIAEIRRKAEELRISHLLERDINVGFSGGEMKKAELLLMLSQRPKLALIDEIDSGVDVESMEHVGSSLNEVLLPDISAILVTHTGYISRYVDANIAYVMLNGKIVCSGDPNSILDNIRRRGFEGCVECKRAIL</sequence>
<reference evidence="4 6" key="1">
    <citation type="submission" date="2018-10" db="EMBL/GenBank/DDBJ databases">
        <title>Co-occurring genomic capacity for anaerobic methane metabolism and dissimilatory sulfite reduction discovered in the Korarchaeota.</title>
        <authorList>
            <person name="Mckay L.J."/>
            <person name="Dlakic M."/>
            <person name="Fields M.W."/>
            <person name="Delmont T.O."/>
            <person name="Eren A.M."/>
            <person name="Jay Z.J."/>
            <person name="Klingelsmith K.B."/>
            <person name="Rusch D.B."/>
            <person name="Inskeep W.P."/>
        </authorList>
    </citation>
    <scope>NUCLEOTIDE SEQUENCE [LARGE SCALE GENOMIC DNA]</scope>
    <source>
        <strain evidence="4 6">MDKW</strain>
    </source>
</reference>
<accession>A0A429GC97</accession>
<dbReference type="EMBL" id="RCOS01000176">
    <property type="protein sequence ID" value="RSN71409.1"/>
    <property type="molecule type" value="Genomic_DNA"/>
</dbReference>
<dbReference type="InterPro" id="IPR027417">
    <property type="entry name" value="P-loop_NTPase"/>
</dbReference>
<dbReference type="InterPro" id="IPR003439">
    <property type="entry name" value="ABC_transporter-like_ATP-bd"/>
</dbReference>
<dbReference type="PROSITE" id="PS00211">
    <property type="entry name" value="ABC_TRANSPORTER_1"/>
    <property type="match status" value="1"/>
</dbReference>
<keyword evidence="1" id="KW-0547">Nucleotide-binding</keyword>
<evidence type="ECO:0000256" key="2">
    <source>
        <dbReference type="ARBA" id="ARBA00022840"/>
    </source>
</evidence>
<dbReference type="PROSITE" id="PS50893">
    <property type="entry name" value="ABC_TRANSPORTER_2"/>
    <property type="match status" value="1"/>
</dbReference>
<name>A0A429GC97_9CREN</name>
<feature type="domain" description="ABC transporter" evidence="3">
    <location>
        <begin position="2"/>
        <end position="234"/>
    </location>
</feature>